<sequence length="411" mass="44019">MLVMFLDPRDGPDASASSPEHGHADEGLVSRVRTRLIAEGGEVTARAVAAAVREETETPLGERDVLAAVRRLHREFFGAGPLEELLATPGVTDVLVTGPEEVWVDHGDGVRRADLRFGGEQEVRRLAQRLATATGRRLDDACPWVDGWLPGTREGVAVRLHAVLAPVAARGTCISLRVLRPANHGLDTLRELGTFDAATTELLRSVVSARLAFLVSGSTGAGKTTLLSALLGEVDRSERIVCVEEAGELQPVHPHVVRLVTRPPNIEGNGEIRLRDLVRQALRMRPDRLVVGETRGAEVCDLLSALNTGHEGGAGTVHANSPGEVPARMEALGAQGGLGRAALHGQLAAAVRVVLHMRRDSRRGRHLAGIGLLRRRGTHTRVVPAWDVDEGWGAARTPLLEAVAEHRPETG</sequence>
<dbReference type="InParanoid" id="A0A2T0GWD5"/>
<dbReference type="Gene3D" id="3.40.50.300">
    <property type="entry name" value="P-loop containing nucleotide triphosphate hydrolases"/>
    <property type="match status" value="1"/>
</dbReference>
<dbReference type="NCBIfam" id="TIGR03819">
    <property type="entry name" value="heli_sec_ATPase"/>
    <property type="match status" value="1"/>
</dbReference>
<dbReference type="InterPro" id="IPR027417">
    <property type="entry name" value="P-loop_NTPase"/>
</dbReference>
<dbReference type="InterPro" id="IPR022399">
    <property type="entry name" value="TadA-like_ATPase"/>
</dbReference>
<organism evidence="4 5">
    <name type="scientific">Actinopolyspora mortivallis</name>
    <dbReference type="NCBI Taxonomy" id="33906"/>
    <lineage>
        <taxon>Bacteria</taxon>
        <taxon>Bacillati</taxon>
        <taxon>Actinomycetota</taxon>
        <taxon>Actinomycetes</taxon>
        <taxon>Actinopolysporales</taxon>
        <taxon>Actinopolysporaceae</taxon>
        <taxon>Actinopolyspora</taxon>
    </lineage>
</organism>
<comment type="caution">
    <text evidence="4">The sequence shown here is derived from an EMBL/GenBank/DDBJ whole genome shotgun (WGS) entry which is preliminary data.</text>
</comment>
<dbReference type="GO" id="GO:0016887">
    <property type="term" value="F:ATP hydrolysis activity"/>
    <property type="evidence" value="ECO:0007669"/>
    <property type="project" value="InterPro"/>
</dbReference>
<feature type="domain" description="Bacterial type II secretion system protein E" evidence="3">
    <location>
        <begin position="79"/>
        <end position="355"/>
    </location>
</feature>
<comment type="similarity">
    <text evidence="1">Belongs to the GSP E family.</text>
</comment>
<proteinExistence type="inferred from homology"/>
<dbReference type="InterPro" id="IPR001482">
    <property type="entry name" value="T2SS/T4SS_dom"/>
</dbReference>
<evidence type="ECO:0000313" key="4">
    <source>
        <dbReference type="EMBL" id="PRW63426.1"/>
    </source>
</evidence>
<gene>
    <name evidence="4" type="ORF">CEP50_10730</name>
</gene>
<accession>A0A2T0GWD5</accession>
<evidence type="ECO:0000313" key="5">
    <source>
        <dbReference type="Proteomes" id="UP000239352"/>
    </source>
</evidence>
<dbReference type="EMBL" id="PVSR01000015">
    <property type="protein sequence ID" value="PRW63426.1"/>
    <property type="molecule type" value="Genomic_DNA"/>
</dbReference>
<dbReference type="AlphaFoldDB" id="A0A2T0GWD5"/>
<keyword evidence="5" id="KW-1185">Reference proteome</keyword>
<dbReference type="Gene3D" id="3.30.450.380">
    <property type="match status" value="1"/>
</dbReference>
<protein>
    <submittedName>
        <fullName evidence="4">ATPase</fullName>
    </submittedName>
</protein>
<dbReference type="CDD" id="cd01130">
    <property type="entry name" value="VirB11-like_ATPase"/>
    <property type="match status" value="1"/>
</dbReference>
<dbReference type="PANTHER" id="PTHR30486">
    <property type="entry name" value="TWITCHING MOTILITY PROTEIN PILT"/>
    <property type="match status" value="1"/>
</dbReference>
<reference evidence="4 5" key="1">
    <citation type="submission" date="2018-03" db="EMBL/GenBank/DDBJ databases">
        <title>Actinopolyspora mortivallis from Sahara, screening for active biomolecules.</title>
        <authorList>
            <person name="Selama O."/>
            <person name="Wellington E.M.H."/>
            <person name="Hacene H."/>
        </authorList>
    </citation>
    <scope>NUCLEOTIDE SEQUENCE [LARGE SCALE GENOMIC DNA]</scope>
    <source>
        <strain evidence="4 5">M5A</strain>
    </source>
</reference>
<dbReference type="PANTHER" id="PTHR30486:SF6">
    <property type="entry name" value="TYPE IV PILUS RETRACTATION ATPASE PILT"/>
    <property type="match status" value="1"/>
</dbReference>
<dbReference type="Pfam" id="PF00437">
    <property type="entry name" value="T2SSE"/>
    <property type="match status" value="1"/>
</dbReference>
<evidence type="ECO:0000259" key="3">
    <source>
        <dbReference type="Pfam" id="PF00437"/>
    </source>
</evidence>
<feature type="region of interest" description="Disordered" evidence="2">
    <location>
        <begin position="1"/>
        <end position="28"/>
    </location>
</feature>
<evidence type="ECO:0000256" key="2">
    <source>
        <dbReference type="SAM" id="MobiDB-lite"/>
    </source>
</evidence>
<evidence type="ECO:0000256" key="1">
    <source>
        <dbReference type="ARBA" id="ARBA00006611"/>
    </source>
</evidence>
<name>A0A2T0GWD5_ACTMO</name>
<dbReference type="SUPFAM" id="SSF52540">
    <property type="entry name" value="P-loop containing nucleoside triphosphate hydrolases"/>
    <property type="match status" value="1"/>
</dbReference>
<dbReference type="InterPro" id="IPR050921">
    <property type="entry name" value="T4SS_GSP_E_ATPase"/>
</dbReference>
<dbReference type="STRING" id="1050202.GCA_000384035_03335"/>
<dbReference type="Proteomes" id="UP000239352">
    <property type="component" value="Unassembled WGS sequence"/>
</dbReference>